<sequence>SILQPTQTPEEAAKEFDLDITCILAIRHFRYLRERPPMLKAGSLQLAWEYAQNTAHHSCFINMLRVLPKVFYVILGLIEDHPVFQNHSNHPQAPVQIQLAVTLYRMGRYGNGASIQDIARFAGISEGAEKEYEKQWIDSHVGFRGLWRNGWVMYDGTIVVLFAKPWIDGDAYYTRKSNYGLNLQVISNFPLALIITLTLTLYIDWKPAIQSSNC</sequence>
<dbReference type="STRING" id="930992.A0A0D0ARR4"/>
<keyword evidence="3" id="KW-1185">Reference proteome</keyword>
<protein>
    <submittedName>
        <fullName evidence="2">Uncharacterized protein</fullName>
    </submittedName>
</protein>
<dbReference type="Proteomes" id="UP000054485">
    <property type="component" value="Unassembled WGS sequence"/>
</dbReference>
<dbReference type="EMBL" id="KN835718">
    <property type="protein sequence ID" value="KIK34678.1"/>
    <property type="molecule type" value="Genomic_DNA"/>
</dbReference>
<proteinExistence type="predicted"/>
<dbReference type="OrthoDB" id="3246760at2759"/>
<evidence type="ECO:0000313" key="2">
    <source>
        <dbReference type="EMBL" id="KIK34678.1"/>
    </source>
</evidence>
<keyword evidence="1" id="KW-1133">Transmembrane helix</keyword>
<reference evidence="3" key="2">
    <citation type="submission" date="2015-01" db="EMBL/GenBank/DDBJ databases">
        <title>Evolutionary Origins and Diversification of the Mycorrhizal Mutualists.</title>
        <authorList>
            <consortium name="DOE Joint Genome Institute"/>
            <consortium name="Mycorrhizal Genomics Consortium"/>
            <person name="Kohler A."/>
            <person name="Kuo A."/>
            <person name="Nagy L.G."/>
            <person name="Floudas D."/>
            <person name="Copeland A."/>
            <person name="Barry K.W."/>
            <person name="Cichocki N."/>
            <person name="Veneault-Fourrey C."/>
            <person name="LaButti K."/>
            <person name="Lindquist E.A."/>
            <person name="Lipzen A."/>
            <person name="Lundell T."/>
            <person name="Morin E."/>
            <person name="Murat C."/>
            <person name="Riley R."/>
            <person name="Ohm R."/>
            <person name="Sun H."/>
            <person name="Tunlid A."/>
            <person name="Henrissat B."/>
            <person name="Grigoriev I.V."/>
            <person name="Hibbett D.S."/>
            <person name="Martin F."/>
        </authorList>
    </citation>
    <scope>NUCLEOTIDE SEQUENCE [LARGE SCALE GENOMIC DNA]</scope>
    <source>
        <strain evidence="3">UH-Slu-Lm8-n1</strain>
    </source>
</reference>
<name>A0A0D0ARR4_9AGAM</name>
<accession>A0A0D0ARR4</accession>
<feature type="non-terminal residue" evidence="2">
    <location>
        <position position="1"/>
    </location>
</feature>
<gene>
    <name evidence="2" type="ORF">CY34DRAFT_97519</name>
</gene>
<organism evidence="2 3">
    <name type="scientific">Suillus luteus UH-Slu-Lm8-n1</name>
    <dbReference type="NCBI Taxonomy" id="930992"/>
    <lineage>
        <taxon>Eukaryota</taxon>
        <taxon>Fungi</taxon>
        <taxon>Dikarya</taxon>
        <taxon>Basidiomycota</taxon>
        <taxon>Agaricomycotina</taxon>
        <taxon>Agaricomycetes</taxon>
        <taxon>Agaricomycetidae</taxon>
        <taxon>Boletales</taxon>
        <taxon>Suillineae</taxon>
        <taxon>Suillaceae</taxon>
        <taxon>Suillus</taxon>
    </lineage>
</organism>
<keyword evidence="1" id="KW-0472">Membrane</keyword>
<dbReference type="HOGENOM" id="CLU_018552_1_0_1"/>
<keyword evidence="1" id="KW-0812">Transmembrane</keyword>
<dbReference type="InParanoid" id="A0A0D0ARR4"/>
<dbReference type="AlphaFoldDB" id="A0A0D0ARR4"/>
<feature type="transmembrane region" description="Helical" evidence="1">
    <location>
        <begin position="185"/>
        <end position="203"/>
    </location>
</feature>
<evidence type="ECO:0000256" key="1">
    <source>
        <dbReference type="SAM" id="Phobius"/>
    </source>
</evidence>
<evidence type="ECO:0000313" key="3">
    <source>
        <dbReference type="Proteomes" id="UP000054485"/>
    </source>
</evidence>
<reference evidence="2 3" key="1">
    <citation type="submission" date="2014-04" db="EMBL/GenBank/DDBJ databases">
        <authorList>
            <consortium name="DOE Joint Genome Institute"/>
            <person name="Kuo A."/>
            <person name="Ruytinx J."/>
            <person name="Rineau F."/>
            <person name="Colpaert J."/>
            <person name="Kohler A."/>
            <person name="Nagy L.G."/>
            <person name="Floudas D."/>
            <person name="Copeland A."/>
            <person name="Barry K.W."/>
            <person name="Cichocki N."/>
            <person name="Veneault-Fourrey C."/>
            <person name="LaButti K."/>
            <person name="Lindquist E.A."/>
            <person name="Lipzen A."/>
            <person name="Lundell T."/>
            <person name="Morin E."/>
            <person name="Murat C."/>
            <person name="Sun H."/>
            <person name="Tunlid A."/>
            <person name="Henrissat B."/>
            <person name="Grigoriev I.V."/>
            <person name="Hibbett D.S."/>
            <person name="Martin F."/>
            <person name="Nordberg H.P."/>
            <person name="Cantor M.N."/>
            <person name="Hua S.X."/>
        </authorList>
    </citation>
    <scope>NUCLEOTIDE SEQUENCE [LARGE SCALE GENOMIC DNA]</scope>
    <source>
        <strain evidence="2 3">UH-Slu-Lm8-n1</strain>
    </source>
</reference>